<sequence length="242" mass="24435">MNAELFDLFESGNAFSNPLDSVSSGTSNLISGAKTGITSLSGIADSQVKAAMTAGGLSPAKLTAGTGMLTAATGGVTTLVGYGQTTVSETFSRVSTVNAYTSGLTAIGRAPTSCDTVNDAFRIVQETGAKWLATMESALSVVNAKIADLYALASQGVAAGLAKIQALAAQVAAEIDKAVAVVNKVVQDITDGIAAELAHLEGLANKCVNFCMSSEIGTWLKDSCVAGAIQKMASPSLKSMIA</sequence>
<dbReference type="RefSeq" id="YP_009147613.1">
    <property type="nucleotide sequence ID" value="NC_027340.1"/>
</dbReference>
<organism evidence="2 3">
    <name type="scientific">Erwinia phage phiEa2809</name>
    <dbReference type="NCBI Taxonomy" id="1564096"/>
    <lineage>
        <taxon>Viruses</taxon>
        <taxon>Duplodnaviria</taxon>
        <taxon>Heunggongvirae</taxon>
        <taxon>Uroviricota</taxon>
        <taxon>Caudoviricetes</taxon>
        <taxon>Pantevenvirales</taxon>
        <taxon>Ackermannviridae</taxon>
        <taxon>Nezavisimistyvirus</taxon>
        <taxon>Nezavisimistyvirus Ea2809</taxon>
    </lineage>
</organism>
<keyword evidence="3" id="KW-1185">Reference proteome</keyword>
<feature type="domain" description="DUF7217" evidence="1">
    <location>
        <begin position="1"/>
        <end position="241"/>
    </location>
</feature>
<dbReference type="EMBL" id="KP037007">
    <property type="protein sequence ID" value="AIX13109.1"/>
    <property type="molecule type" value="Genomic_DNA"/>
</dbReference>
<evidence type="ECO:0000259" key="1">
    <source>
        <dbReference type="Pfam" id="PF23854"/>
    </source>
</evidence>
<dbReference type="InterPro" id="IPR055641">
    <property type="entry name" value="DUF7217"/>
</dbReference>
<evidence type="ECO:0000313" key="2">
    <source>
        <dbReference type="EMBL" id="AIX13109.1"/>
    </source>
</evidence>
<proteinExistence type="predicted"/>
<evidence type="ECO:0000313" key="3">
    <source>
        <dbReference type="Proteomes" id="UP000030322"/>
    </source>
</evidence>
<dbReference type="Pfam" id="PF23854">
    <property type="entry name" value="DUF7217"/>
    <property type="match status" value="1"/>
</dbReference>
<protein>
    <recommendedName>
        <fullName evidence="1">DUF7217 domain-containing protein</fullName>
    </recommendedName>
</protein>
<dbReference type="Proteomes" id="UP000030322">
    <property type="component" value="Segment"/>
</dbReference>
<reference evidence="2 3" key="1">
    <citation type="submission" date="2014-10" db="EMBL/GenBank/DDBJ databases">
        <title>Characterization of a new ViI-like Erwinia amylovora bacteriophage.</title>
        <authorList>
            <person name="Lagonenko A.L."/>
            <person name="Valentovich L.N."/>
        </authorList>
    </citation>
    <scope>NUCLEOTIDE SEQUENCE [LARGE SCALE GENOMIC DNA]</scope>
</reference>
<dbReference type="GeneID" id="24623228"/>
<dbReference type="KEGG" id="vg:24623228"/>
<name>A0A0A0YSA8_9CAUD</name>
<gene>
    <name evidence="2" type="ORF">NW77_101</name>
</gene>
<accession>A0A0A0YSA8</accession>
<dbReference type="OrthoDB" id="7355at10239"/>